<keyword evidence="1" id="KW-0732">Signal</keyword>
<sequence>MNQPYWTGPSISLCGLFAMLVLLSVVLTSQIPIVGAIRVEEGSVGSQSSVDSGRSNRSHLGIGALDTEQCTTKVSQWYCCSTRGGKCKNNPERSVCDETKGMDCDWTFKGRVCTCESNHCFDEKTKSCVKKEELPVTVGPEKSRSTKSVKIEDMFKSIGSGVVETGEALGSGLGSLGEDALSVVTSPFREMGKKGALYFSGVFAGSALNSDLDSVEEWLQYVMSSFVLYHDDPTKSCNIKKGPFGIAGTKPDYGHCNFPLASEDGSPLWEGPLFPYSDGKGNDFNISLRVEAGQVRGLEALQVQSSRCFGNVVSNGGLCKLELAPSGKDEENLAVTDLEVEIFCEGKCSIQDQVLGVLSSDDAIEVGKHVYVYKEGSPRYGDKCKSEKHVITRNFVRCNREGKECLRHCLETVSGKNRGCWHGKSLNRSQVFFFWL</sequence>
<feature type="signal peptide" evidence="1">
    <location>
        <begin position="1"/>
        <end position="36"/>
    </location>
</feature>
<gene>
    <name evidence="2" type="ORF">AK812_SmicGene22092</name>
</gene>
<reference evidence="2 3" key="1">
    <citation type="submission" date="2016-02" db="EMBL/GenBank/DDBJ databases">
        <title>Genome analysis of coral dinoflagellate symbionts highlights evolutionary adaptations to a symbiotic lifestyle.</title>
        <authorList>
            <person name="Aranda M."/>
            <person name="Li Y."/>
            <person name="Liew Y.J."/>
            <person name="Baumgarten S."/>
            <person name="Simakov O."/>
            <person name="Wilson M."/>
            <person name="Piel J."/>
            <person name="Ashoor H."/>
            <person name="Bougouffa S."/>
            <person name="Bajic V.B."/>
            <person name="Ryu T."/>
            <person name="Ravasi T."/>
            <person name="Bayer T."/>
            <person name="Micklem G."/>
            <person name="Kim H."/>
            <person name="Bhak J."/>
            <person name="Lajeunesse T.C."/>
            <person name="Voolstra C.R."/>
        </authorList>
    </citation>
    <scope>NUCLEOTIDE SEQUENCE [LARGE SCALE GENOMIC DNA]</scope>
    <source>
        <strain evidence="2 3">CCMP2467</strain>
    </source>
</reference>
<dbReference type="Proteomes" id="UP000186817">
    <property type="component" value="Unassembled WGS sequence"/>
</dbReference>
<evidence type="ECO:0000313" key="3">
    <source>
        <dbReference type="Proteomes" id="UP000186817"/>
    </source>
</evidence>
<organism evidence="2 3">
    <name type="scientific">Symbiodinium microadriaticum</name>
    <name type="common">Dinoflagellate</name>
    <name type="synonym">Zooxanthella microadriatica</name>
    <dbReference type="NCBI Taxonomy" id="2951"/>
    <lineage>
        <taxon>Eukaryota</taxon>
        <taxon>Sar</taxon>
        <taxon>Alveolata</taxon>
        <taxon>Dinophyceae</taxon>
        <taxon>Suessiales</taxon>
        <taxon>Symbiodiniaceae</taxon>
        <taxon>Symbiodinium</taxon>
    </lineage>
</organism>
<protein>
    <submittedName>
        <fullName evidence="2">Uncharacterized protein</fullName>
    </submittedName>
</protein>
<comment type="caution">
    <text evidence="2">The sequence shown here is derived from an EMBL/GenBank/DDBJ whole genome shotgun (WGS) entry which is preliminary data.</text>
</comment>
<name>A0A1Q9DKS0_SYMMI</name>
<accession>A0A1Q9DKS0</accession>
<proteinExistence type="predicted"/>
<evidence type="ECO:0000313" key="2">
    <source>
        <dbReference type="EMBL" id="OLP95739.1"/>
    </source>
</evidence>
<feature type="chain" id="PRO_5012186843" evidence="1">
    <location>
        <begin position="37"/>
        <end position="436"/>
    </location>
</feature>
<dbReference type="EMBL" id="LSRX01000492">
    <property type="protein sequence ID" value="OLP95739.1"/>
    <property type="molecule type" value="Genomic_DNA"/>
</dbReference>
<dbReference type="OrthoDB" id="10347856at2759"/>
<dbReference type="AlphaFoldDB" id="A0A1Q9DKS0"/>
<keyword evidence="3" id="KW-1185">Reference proteome</keyword>
<evidence type="ECO:0000256" key="1">
    <source>
        <dbReference type="SAM" id="SignalP"/>
    </source>
</evidence>